<proteinExistence type="predicted"/>
<dbReference type="InterPro" id="IPR023374">
    <property type="entry name" value="AttH-like_dom_sf"/>
</dbReference>
<dbReference type="InterPro" id="IPR010791">
    <property type="entry name" value="AttH_dom"/>
</dbReference>
<dbReference type="PANTHER" id="PTHR38591:SF1">
    <property type="entry name" value="BLL1000 PROTEIN"/>
    <property type="match status" value="1"/>
</dbReference>
<dbReference type="PANTHER" id="PTHR38591">
    <property type="entry name" value="HYDROLASE"/>
    <property type="match status" value="1"/>
</dbReference>
<feature type="domain" description="FlgD/Vpr Ig-like" evidence="3">
    <location>
        <begin position="527"/>
        <end position="571"/>
    </location>
</feature>
<name>A0ABV6YKK9_UNCEI</name>
<dbReference type="Proteomes" id="UP001593833">
    <property type="component" value="Unassembled WGS sequence"/>
</dbReference>
<evidence type="ECO:0000256" key="1">
    <source>
        <dbReference type="SAM" id="SignalP"/>
    </source>
</evidence>
<evidence type="ECO:0000313" key="4">
    <source>
        <dbReference type="EMBL" id="MFC1572865.1"/>
    </source>
</evidence>
<dbReference type="Pfam" id="PF07143">
    <property type="entry name" value="CrtC"/>
    <property type="match status" value="1"/>
</dbReference>
<dbReference type="Gene3D" id="2.60.40.4070">
    <property type="match status" value="1"/>
</dbReference>
<keyword evidence="5" id="KW-1185">Reference proteome</keyword>
<evidence type="ECO:0000259" key="2">
    <source>
        <dbReference type="Pfam" id="PF07143"/>
    </source>
</evidence>
<dbReference type="SUPFAM" id="SSF159245">
    <property type="entry name" value="AttH-like"/>
    <property type="match status" value="1"/>
</dbReference>
<gene>
    <name evidence="4" type="ORF">ACFL6M_04620</name>
</gene>
<evidence type="ECO:0000259" key="3">
    <source>
        <dbReference type="Pfam" id="PF13860"/>
    </source>
</evidence>
<dbReference type="Pfam" id="PF13860">
    <property type="entry name" value="FlgD_ig"/>
    <property type="match status" value="1"/>
</dbReference>
<dbReference type="NCBIfam" id="TIGR04183">
    <property type="entry name" value="Por_Secre_tail"/>
    <property type="match status" value="1"/>
</dbReference>
<reference evidence="4 5" key="1">
    <citation type="submission" date="2024-09" db="EMBL/GenBank/DDBJ databases">
        <authorList>
            <person name="D'Angelo T."/>
        </authorList>
    </citation>
    <scope>NUCLEOTIDE SEQUENCE [LARGE SCALE GENOMIC DNA]</scope>
    <source>
        <strain evidence="4">SAG AM-320-E07</strain>
    </source>
</reference>
<dbReference type="Gene3D" id="2.40.370.10">
    <property type="entry name" value="AttH-like domain"/>
    <property type="match status" value="2"/>
</dbReference>
<protein>
    <submittedName>
        <fullName evidence="4">Lipocalin-like domain-containing protein</fullName>
    </submittedName>
</protein>
<keyword evidence="1" id="KW-0732">Signal</keyword>
<accession>A0ABV6YKK9</accession>
<feature type="domain" description="AttH" evidence="2">
    <location>
        <begin position="142"/>
        <end position="307"/>
    </location>
</feature>
<dbReference type="InterPro" id="IPR026444">
    <property type="entry name" value="Secre_tail"/>
</dbReference>
<evidence type="ECO:0000313" key="5">
    <source>
        <dbReference type="Proteomes" id="UP001593833"/>
    </source>
</evidence>
<dbReference type="Pfam" id="PF17186">
    <property type="entry name" value="Lipocalin_9"/>
    <property type="match status" value="1"/>
</dbReference>
<dbReference type="InterPro" id="IPR025965">
    <property type="entry name" value="FlgD/Vpr_Ig-like"/>
</dbReference>
<comment type="caution">
    <text evidence="4">The sequence shown here is derived from an EMBL/GenBank/DDBJ whole genome shotgun (WGS) entry which is preliminary data.</text>
</comment>
<sequence>MRYHRSMLLGALLLILPISTAHGTSCDGYAFLEDLDCHAASKVIMEGLPDRTDWTDQAGYYDFQLVAGGWHTFHYKHPGFYSEDHDFFVNLFGNTRLPDVILESRALCNPASWQSYPYSIPAAGFTFPDDEGIHNPLSTYPVEWWYGNFHLTGAQTGKEYALWIAFFKFPYMVLMSVTDLETGESWSADRYPATFTAAEDKLDIAISLPPFTDRWYNEVCGDDLHAFEYWMDLNWLDAGVVDGYLHMRSIKPPMAIGGDGFIEMGSGWTYYYSQPRMHVQGLLHVPGGPALGEEVEGHGWMDHQWGNLPTERISWEWISIQLEGMIEIMVADVWVDGIPEGSFSGGLNYYDSGCDAQVLPDYEMTPIETYADPVSGRQWAVAWHVTEPSRQIDLVIEPGSYDHVMRLGIFDLLPLCFWESPCTVTGSIGGQPVQGTAFTEVTHPQSCSVGSCCLPDRDGMCVLMTELECTGAGGEFGAYCEACEPNPCGGGVDHRDEVHAPLQLAAGPNPLTRSTYLQYNLGQPGMVDVTIYDSAGRVVRRLLSKQSEAGDGAIEWDGLDDTGARVSSGTYVCCLAVNDTIISRRLTVVD</sequence>
<feature type="chain" id="PRO_5046084150" evidence="1">
    <location>
        <begin position="24"/>
        <end position="590"/>
    </location>
</feature>
<feature type="signal peptide" evidence="1">
    <location>
        <begin position="1"/>
        <end position="23"/>
    </location>
</feature>
<organism evidence="4 5">
    <name type="scientific">Eiseniibacteriota bacterium</name>
    <dbReference type="NCBI Taxonomy" id="2212470"/>
    <lineage>
        <taxon>Bacteria</taxon>
        <taxon>Candidatus Eiseniibacteriota</taxon>
    </lineage>
</organism>
<dbReference type="EMBL" id="JBHPKH010000045">
    <property type="protein sequence ID" value="MFC1572865.1"/>
    <property type="molecule type" value="Genomic_DNA"/>
</dbReference>